<keyword evidence="3" id="KW-1185">Reference proteome</keyword>
<dbReference type="KEGG" id="ado:A6F68_02591"/>
<dbReference type="RefSeq" id="WP_067680850.1">
    <property type="nucleotide sequence ID" value="NZ_CP016591.1"/>
</dbReference>
<reference evidence="2 3" key="1">
    <citation type="submission" date="2016-07" db="EMBL/GenBank/DDBJ databases">
        <title>Complete genome sequence of Altererythrobacter dongtanensis KCTC 22672, a type strain with esterase isolated from tidal flat.</title>
        <authorList>
            <person name="Cheng H."/>
            <person name="Wu Y.-H."/>
            <person name="Zhou P."/>
            <person name="Huo Y.-Y."/>
            <person name="Wang C.-S."/>
            <person name="Xu X.-W."/>
        </authorList>
    </citation>
    <scope>NUCLEOTIDE SEQUENCE [LARGE SCALE GENOMIC DNA]</scope>
    <source>
        <strain evidence="2 3">KCTC 22672</strain>
    </source>
</reference>
<sequence length="303" mass="34340">MIRAALPLVAALALSMPAAAQQLDPKNPDDAFRMNTKQFCSLKEGEWAVHYWEGTVYSRIRGEKDRHLLDVAAMSMRQCKPFSDPVKGPGSRSVNREIVFYMEPGTKKVLDTWKNPFTNEEVEVVHVHNDPVNARAPSYARNDDGSPRAEFDDFVMDGYAYSGGGAALLFYDNPLAGDYQDFVGNKYQASEFLTAVMPMADVLDAKATRVRDNVFSWGRISRWMPWMKMGGREGLLVHYMGGLRLDSYDQLPDWMKKEVETRFPVYTTPPPVDDTRPNETSWTVFKKHIDEKRAAEAAKPKAE</sequence>
<protein>
    <recommendedName>
        <fullName evidence="4">DUF1838 domain-containing protein</fullName>
    </recommendedName>
</protein>
<accession>A0A1B2AGD3</accession>
<name>A0A1B2AGD3_9SPHN</name>
<keyword evidence="1" id="KW-0732">Signal</keyword>
<feature type="chain" id="PRO_5008534239" description="DUF1838 domain-containing protein" evidence="1">
    <location>
        <begin position="21"/>
        <end position="303"/>
    </location>
</feature>
<proteinExistence type="predicted"/>
<dbReference type="InterPro" id="IPR014990">
    <property type="entry name" value="DUF1838"/>
</dbReference>
<dbReference type="OrthoDB" id="1490196at2"/>
<dbReference type="AlphaFoldDB" id="A0A1B2AGD3"/>
<dbReference type="STRING" id="692370.A6F68_02591"/>
<evidence type="ECO:0008006" key="4">
    <source>
        <dbReference type="Google" id="ProtNLM"/>
    </source>
</evidence>
<evidence type="ECO:0000256" key="1">
    <source>
        <dbReference type="SAM" id="SignalP"/>
    </source>
</evidence>
<evidence type="ECO:0000313" key="2">
    <source>
        <dbReference type="EMBL" id="ANY21085.1"/>
    </source>
</evidence>
<evidence type="ECO:0000313" key="3">
    <source>
        <dbReference type="Proteomes" id="UP000092932"/>
    </source>
</evidence>
<dbReference type="EMBL" id="CP016591">
    <property type="protein sequence ID" value="ANY21085.1"/>
    <property type="molecule type" value="Genomic_DNA"/>
</dbReference>
<dbReference type="Pfam" id="PF08894">
    <property type="entry name" value="DUF1838"/>
    <property type="match status" value="1"/>
</dbReference>
<feature type="signal peptide" evidence="1">
    <location>
        <begin position="1"/>
        <end position="20"/>
    </location>
</feature>
<dbReference type="Proteomes" id="UP000092932">
    <property type="component" value="Chromosome"/>
</dbReference>
<organism evidence="2 3">
    <name type="scientific">Tsuneonella dongtanensis</name>
    <dbReference type="NCBI Taxonomy" id="692370"/>
    <lineage>
        <taxon>Bacteria</taxon>
        <taxon>Pseudomonadati</taxon>
        <taxon>Pseudomonadota</taxon>
        <taxon>Alphaproteobacteria</taxon>
        <taxon>Sphingomonadales</taxon>
        <taxon>Erythrobacteraceae</taxon>
        <taxon>Tsuneonella</taxon>
    </lineage>
</organism>
<gene>
    <name evidence="2" type="ORF">A6F68_02591</name>
</gene>